<dbReference type="InterPro" id="IPR003675">
    <property type="entry name" value="Rce1/LyrA-like_dom"/>
</dbReference>
<feature type="transmembrane region" description="Helical" evidence="1">
    <location>
        <begin position="93"/>
        <end position="110"/>
    </location>
</feature>
<dbReference type="Pfam" id="PF02517">
    <property type="entry name" value="Rce1-like"/>
    <property type="match status" value="1"/>
</dbReference>
<keyword evidence="1" id="KW-0812">Transmembrane</keyword>
<feature type="transmembrane region" description="Helical" evidence="1">
    <location>
        <begin position="12"/>
        <end position="29"/>
    </location>
</feature>
<evidence type="ECO:0000259" key="2">
    <source>
        <dbReference type="Pfam" id="PF02517"/>
    </source>
</evidence>
<feature type="transmembrane region" description="Helical" evidence="1">
    <location>
        <begin position="131"/>
        <end position="148"/>
    </location>
</feature>
<accession>A0A3B0TEZ9</accession>
<reference evidence="3" key="1">
    <citation type="submission" date="2018-06" db="EMBL/GenBank/DDBJ databases">
        <authorList>
            <person name="Zhirakovskaya E."/>
        </authorList>
    </citation>
    <scope>NUCLEOTIDE SEQUENCE</scope>
</reference>
<keyword evidence="1" id="KW-0472">Membrane</keyword>
<dbReference type="GO" id="GO:0004175">
    <property type="term" value="F:endopeptidase activity"/>
    <property type="evidence" value="ECO:0007669"/>
    <property type="project" value="UniProtKB-ARBA"/>
</dbReference>
<feature type="domain" description="CAAX prenyl protease 2/Lysostaphin resistance protein A-like" evidence="2">
    <location>
        <begin position="133"/>
        <end position="219"/>
    </location>
</feature>
<dbReference type="GO" id="GO:0080120">
    <property type="term" value="P:CAAX-box protein maturation"/>
    <property type="evidence" value="ECO:0007669"/>
    <property type="project" value="UniProtKB-ARBA"/>
</dbReference>
<name>A0A3B0TEZ9_9ZZZZ</name>
<evidence type="ECO:0000256" key="1">
    <source>
        <dbReference type="SAM" id="Phobius"/>
    </source>
</evidence>
<sequence length="238" mass="27465">MDFNIQYPETKAVIAISISLISYYCYFYLTSSKRLNHYFVSRYPEALFHIKKILFNKIAGFTFFALIPGIIFSSVWHIDFNQFGVSINKIIENWYWVIGLPLLISLINYFSAKSPDMYYRYPQMRINNWTVHTFLLSAFGWAIYLIGYEFLFRGILLLSCVEAFGIWPAIAINVSIYSAIHLPNGMKETLGAIPFGLIACLSMLTSGSILIPIIMHISLSVSTEFFTIRYNPEMKFVN</sequence>
<keyword evidence="1" id="KW-1133">Transmembrane helix</keyword>
<feature type="transmembrane region" description="Helical" evidence="1">
    <location>
        <begin position="192"/>
        <end position="215"/>
    </location>
</feature>
<evidence type="ECO:0000313" key="3">
    <source>
        <dbReference type="EMBL" id="VAW17201.1"/>
    </source>
</evidence>
<dbReference type="AlphaFoldDB" id="A0A3B0TEZ9"/>
<gene>
    <name evidence="3" type="ORF">MNBD_BACTEROID01-2467</name>
</gene>
<feature type="transmembrane region" description="Helical" evidence="1">
    <location>
        <begin position="58"/>
        <end position="78"/>
    </location>
</feature>
<protein>
    <recommendedName>
        <fullName evidence="2">CAAX prenyl protease 2/Lysostaphin resistance protein A-like domain-containing protein</fullName>
    </recommendedName>
</protein>
<proteinExistence type="predicted"/>
<dbReference type="EMBL" id="UOEP01000071">
    <property type="protein sequence ID" value="VAW17201.1"/>
    <property type="molecule type" value="Genomic_DNA"/>
</dbReference>
<organism evidence="3">
    <name type="scientific">hydrothermal vent metagenome</name>
    <dbReference type="NCBI Taxonomy" id="652676"/>
    <lineage>
        <taxon>unclassified sequences</taxon>
        <taxon>metagenomes</taxon>
        <taxon>ecological metagenomes</taxon>
    </lineage>
</organism>
<feature type="transmembrane region" description="Helical" evidence="1">
    <location>
        <begin position="154"/>
        <end position="180"/>
    </location>
</feature>